<dbReference type="Gene3D" id="6.10.140.2220">
    <property type="match status" value="1"/>
</dbReference>
<dbReference type="VEuPathDB" id="FungiDB:MPH_13934"/>
<dbReference type="InterPro" id="IPR002893">
    <property type="entry name" value="Znf_MYND"/>
</dbReference>
<dbReference type="OrthoDB" id="245563at2759"/>
<dbReference type="Proteomes" id="UP000007129">
    <property type="component" value="Unassembled WGS sequence"/>
</dbReference>
<dbReference type="eggNOG" id="ENOG502RFZV">
    <property type="taxonomic scope" value="Eukaryota"/>
</dbReference>
<dbReference type="PANTHER" id="PTHR41878">
    <property type="entry name" value="LEXA REPRESSOR-RELATED"/>
    <property type="match status" value="1"/>
</dbReference>
<evidence type="ECO:0000259" key="5">
    <source>
        <dbReference type="PROSITE" id="PS50865"/>
    </source>
</evidence>
<feature type="domain" description="MYND-type" evidence="5">
    <location>
        <begin position="13"/>
        <end position="57"/>
    </location>
</feature>
<dbReference type="PROSITE" id="PS01360">
    <property type="entry name" value="ZF_MYND_1"/>
    <property type="match status" value="1"/>
</dbReference>
<dbReference type="InParanoid" id="K2RG79"/>
<evidence type="ECO:0000256" key="3">
    <source>
        <dbReference type="ARBA" id="ARBA00022833"/>
    </source>
</evidence>
<dbReference type="STRING" id="1126212.K2RG79"/>
<protein>
    <submittedName>
        <fullName evidence="6">Zinc finger MYND-type protein</fullName>
    </submittedName>
</protein>
<evidence type="ECO:0000313" key="7">
    <source>
        <dbReference type="Proteomes" id="UP000007129"/>
    </source>
</evidence>
<dbReference type="Pfam" id="PF07929">
    <property type="entry name" value="PRiA4_ORF3"/>
    <property type="match status" value="1"/>
</dbReference>
<dbReference type="AlphaFoldDB" id="K2RG79"/>
<dbReference type="GO" id="GO:0008270">
    <property type="term" value="F:zinc ion binding"/>
    <property type="evidence" value="ECO:0007669"/>
    <property type="project" value="UniProtKB-KW"/>
</dbReference>
<dbReference type="PANTHER" id="PTHR41878:SF1">
    <property type="entry name" value="TNPR PROTEIN"/>
    <property type="match status" value="1"/>
</dbReference>
<keyword evidence="3" id="KW-0862">Zinc</keyword>
<dbReference type="EMBL" id="AHHD01000786">
    <property type="protein sequence ID" value="EKG09079.1"/>
    <property type="molecule type" value="Genomic_DNA"/>
</dbReference>
<sequence length="309" mass="35485">MPIDDEWAVESGCAGCRRQQSDLAGDQSLNRCSRCHCVSYCSKECQTAHWTTHKSNCKRPNYVIEAWVCKSQIVNSPVRRVLSCPATAPFEKLHHALQIAFSWANTHGWDFVVKDPDYDPGDGEAEFQRMMRKMYRMGFMETGDSNDPREYLLRIRAPEDPMGQMLKVDLALGHARREHPRTPEKTSTKIKLYEVFDKPEYRDCEWAYTYDFGDNWEHDIKLIDRTRPTSHFSCVGGEGTGIAEDAGGARGWEELKEAYRADNPTEEQKEKMHWYETHASNANRDGLRGGRADRWSKAQVNRLLAEAGL</sequence>
<accession>K2RG79</accession>
<evidence type="ECO:0000256" key="1">
    <source>
        <dbReference type="ARBA" id="ARBA00022723"/>
    </source>
</evidence>
<dbReference type="SUPFAM" id="SSF159941">
    <property type="entry name" value="MM3350-like"/>
    <property type="match status" value="1"/>
</dbReference>
<dbReference type="HOGENOM" id="CLU_918590_0_0_1"/>
<gene>
    <name evidence="6" type="ORF">MPH_13934</name>
</gene>
<evidence type="ECO:0000256" key="2">
    <source>
        <dbReference type="ARBA" id="ARBA00022771"/>
    </source>
</evidence>
<dbReference type="InterPro" id="IPR012912">
    <property type="entry name" value="Plasmid_pRiA4b_Orf3-like"/>
</dbReference>
<evidence type="ECO:0000256" key="4">
    <source>
        <dbReference type="PROSITE-ProRule" id="PRU00134"/>
    </source>
</evidence>
<dbReference type="InterPro" id="IPR024047">
    <property type="entry name" value="MM3350-like_sf"/>
</dbReference>
<dbReference type="PROSITE" id="PS50865">
    <property type="entry name" value="ZF_MYND_2"/>
    <property type="match status" value="1"/>
</dbReference>
<reference evidence="6 7" key="1">
    <citation type="journal article" date="2012" name="BMC Genomics">
        <title>Tools to kill: Genome of one of the most destructive plant pathogenic fungi Macrophomina phaseolina.</title>
        <authorList>
            <person name="Islam M.S."/>
            <person name="Haque M.S."/>
            <person name="Islam M.M."/>
            <person name="Emdad E.M."/>
            <person name="Halim A."/>
            <person name="Hossen Q.M.M."/>
            <person name="Hossain M.Z."/>
            <person name="Ahmed B."/>
            <person name="Rahim S."/>
            <person name="Rahman M.S."/>
            <person name="Alam M.M."/>
            <person name="Hou S."/>
            <person name="Wan X."/>
            <person name="Saito J.A."/>
            <person name="Alam M."/>
        </authorList>
    </citation>
    <scope>NUCLEOTIDE SEQUENCE [LARGE SCALE GENOMIC DNA]</scope>
    <source>
        <strain evidence="6 7">MS6</strain>
    </source>
</reference>
<dbReference type="SUPFAM" id="SSF144232">
    <property type="entry name" value="HIT/MYND zinc finger-like"/>
    <property type="match status" value="1"/>
</dbReference>
<proteinExistence type="predicted"/>
<comment type="caution">
    <text evidence="6">The sequence shown here is derived from an EMBL/GenBank/DDBJ whole genome shotgun (WGS) entry which is preliminary data.</text>
</comment>
<name>K2RG79_MACPH</name>
<dbReference type="Gene3D" id="3.10.290.30">
    <property type="entry name" value="MM3350-like"/>
    <property type="match status" value="1"/>
</dbReference>
<organism evidence="6 7">
    <name type="scientific">Macrophomina phaseolina (strain MS6)</name>
    <name type="common">Charcoal rot fungus</name>
    <dbReference type="NCBI Taxonomy" id="1126212"/>
    <lineage>
        <taxon>Eukaryota</taxon>
        <taxon>Fungi</taxon>
        <taxon>Dikarya</taxon>
        <taxon>Ascomycota</taxon>
        <taxon>Pezizomycotina</taxon>
        <taxon>Dothideomycetes</taxon>
        <taxon>Dothideomycetes incertae sedis</taxon>
        <taxon>Botryosphaeriales</taxon>
        <taxon>Botryosphaeriaceae</taxon>
        <taxon>Macrophomina</taxon>
    </lineage>
</organism>
<keyword evidence="2 4" id="KW-0863">Zinc-finger</keyword>
<evidence type="ECO:0000313" key="6">
    <source>
        <dbReference type="EMBL" id="EKG09079.1"/>
    </source>
</evidence>
<dbReference type="Pfam" id="PF01753">
    <property type="entry name" value="zf-MYND"/>
    <property type="match status" value="1"/>
</dbReference>
<keyword evidence="1" id="KW-0479">Metal-binding</keyword>